<protein>
    <submittedName>
        <fullName evidence="1">27671_t:CDS:1</fullName>
    </submittedName>
</protein>
<reference evidence="1" key="1">
    <citation type="submission" date="2021-06" db="EMBL/GenBank/DDBJ databases">
        <authorList>
            <person name="Kallberg Y."/>
            <person name="Tangrot J."/>
            <person name="Rosling A."/>
        </authorList>
    </citation>
    <scope>NUCLEOTIDE SEQUENCE</scope>
    <source>
        <strain evidence="1">MA461A</strain>
    </source>
</reference>
<dbReference type="EMBL" id="CAJVQC010013987">
    <property type="protein sequence ID" value="CAG8653297.1"/>
    <property type="molecule type" value="Genomic_DNA"/>
</dbReference>
<organism evidence="1 2">
    <name type="scientific">Racocetra persica</name>
    <dbReference type="NCBI Taxonomy" id="160502"/>
    <lineage>
        <taxon>Eukaryota</taxon>
        <taxon>Fungi</taxon>
        <taxon>Fungi incertae sedis</taxon>
        <taxon>Mucoromycota</taxon>
        <taxon>Glomeromycotina</taxon>
        <taxon>Glomeromycetes</taxon>
        <taxon>Diversisporales</taxon>
        <taxon>Gigasporaceae</taxon>
        <taxon>Racocetra</taxon>
    </lineage>
</organism>
<name>A0ACA9NIB9_9GLOM</name>
<keyword evidence="2" id="KW-1185">Reference proteome</keyword>
<dbReference type="Proteomes" id="UP000789920">
    <property type="component" value="Unassembled WGS sequence"/>
</dbReference>
<gene>
    <name evidence="1" type="ORF">RPERSI_LOCUS7970</name>
</gene>
<proteinExistence type="predicted"/>
<feature type="non-terminal residue" evidence="1">
    <location>
        <position position="66"/>
    </location>
</feature>
<accession>A0ACA9NIB9</accession>
<comment type="caution">
    <text evidence="1">The sequence shown here is derived from an EMBL/GenBank/DDBJ whole genome shotgun (WGS) entry which is preliminary data.</text>
</comment>
<evidence type="ECO:0000313" key="2">
    <source>
        <dbReference type="Proteomes" id="UP000789920"/>
    </source>
</evidence>
<evidence type="ECO:0000313" key="1">
    <source>
        <dbReference type="EMBL" id="CAG8653297.1"/>
    </source>
</evidence>
<sequence>MSENSANSSNSAGVTASCPVNHSSRPSIFAPKTSVDPKNSVTLQCPSESPKVSPEFSNIGRNEGCS</sequence>